<dbReference type="RefSeq" id="WP_200124997.1">
    <property type="nucleotide sequence ID" value="NZ_CP054705.1"/>
</dbReference>
<name>A0A7T6Z601_9BACI</name>
<dbReference type="AlphaFoldDB" id="A0A7T6Z601"/>
<dbReference type="InterPro" id="IPR007436">
    <property type="entry name" value="DUF485"/>
</dbReference>
<organism evidence="2 3">
    <name type="scientific">Salicibibacter cibarius</name>
    <dbReference type="NCBI Taxonomy" id="2743000"/>
    <lineage>
        <taxon>Bacteria</taxon>
        <taxon>Bacillati</taxon>
        <taxon>Bacillota</taxon>
        <taxon>Bacilli</taxon>
        <taxon>Bacillales</taxon>
        <taxon>Bacillaceae</taxon>
        <taxon>Salicibibacter</taxon>
    </lineage>
</organism>
<dbReference type="PANTHER" id="PTHR38441:SF1">
    <property type="entry name" value="MEMBRANE PROTEIN"/>
    <property type="match status" value="1"/>
</dbReference>
<protein>
    <submittedName>
        <fullName evidence="2">DUF485 domain-containing protein</fullName>
    </submittedName>
</protein>
<keyword evidence="1" id="KW-1133">Transmembrane helix</keyword>
<keyword evidence="3" id="KW-1185">Reference proteome</keyword>
<feature type="transmembrane region" description="Helical" evidence="1">
    <location>
        <begin position="34"/>
        <end position="55"/>
    </location>
</feature>
<dbReference type="Pfam" id="PF04341">
    <property type="entry name" value="DUF485"/>
    <property type="match status" value="1"/>
</dbReference>
<proteinExistence type="predicted"/>
<evidence type="ECO:0000256" key="1">
    <source>
        <dbReference type="SAM" id="Phobius"/>
    </source>
</evidence>
<dbReference type="Proteomes" id="UP000595823">
    <property type="component" value="Chromosome"/>
</dbReference>
<dbReference type="PANTHER" id="PTHR38441">
    <property type="entry name" value="INTEGRAL MEMBRANE PROTEIN-RELATED"/>
    <property type="match status" value="1"/>
</dbReference>
<evidence type="ECO:0000313" key="2">
    <source>
        <dbReference type="EMBL" id="QQK77566.1"/>
    </source>
</evidence>
<sequence>MSAEKSSEQRHGINYERVDRSSSFRQLISEKKKFIIPCSIFFFLFYFSLPTLASYTTLLDGEAIGVITWAWVLAFAQFVMTWTLCIMYTRKAARFDRLAQEVLNEEGEQQK</sequence>
<accession>A0A7T6Z601</accession>
<keyword evidence="1" id="KW-0812">Transmembrane</keyword>
<dbReference type="EMBL" id="CP054705">
    <property type="protein sequence ID" value="QQK77566.1"/>
    <property type="molecule type" value="Genomic_DNA"/>
</dbReference>
<feature type="transmembrane region" description="Helical" evidence="1">
    <location>
        <begin position="67"/>
        <end position="88"/>
    </location>
</feature>
<evidence type="ECO:0000313" key="3">
    <source>
        <dbReference type="Proteomes" id="UP000595823"/>
    </source>
</evidence>
<reference evidence="2 3" key="1">
    <citation type="submission" date="2020-06" db="EMBL/GenBank/DDBJ databases">
        <title>Genomic analysis of Salicibibacter sp. NKC5-3.</title>
        <authorList>
            <person name="Oh Y.J."/>
        </authorList>
    </citation>
    <scope>NUCLEOTIDE SEQUENCE [LARGE SCALE GENOMIC DNA]</scope>
    <source>
        <strain evidence="2 3">NKC5-3</strain>
    </source>
</reference>
<dbReference type="KEGG" id="scia:HUG15_19590"/>
<gene>
    <name evidence="2" type="ORF">HUG15_19590</name>
</gene>
<keyword evidence="1" id="KW-0472">Membrane</keyword>